<dbReference type="STRING" id="981085.W9RMU0"/>
<sequence length="187" mass="21389">MKKSPSETAKLDRKTIERNRRIHMKDLCFKLASLVPHHHSKHYSKEMLTQQDQIDLAASYISQLRERIEKLKAKKEQATKSLNGSTDMSGSEVLDDHQRMRIGARLPVIELKDLGCSIEVILISGLQKSFMLYEVISVLEEEGAEVVSASFSTVDDKVFYTLHAQVKLSRVGVETSRVWERLQDLVY</sequence>
<dbReference type="PROSITE" id="PS50888">
    <property type="entry name" value="BHLH"/>
    <property type="match status" value="1"/>
</dbReference>
<dbReference type="SUPFAM" id="SSF47459">
    <property type="entry name" value="HLH, helix-loop-helix DNA-binding domain"/>
    <property type="match status" value="1"/>
</dbReference>
<dbReference type="GO" id="GO:0046983">
    <property type="term" value="F:protein dimerization activity"/>
    <property type="evidence" value="ECO:0007669"/>
    <property type="project" value="InterPro"/>
</dbReference>
<dbReference type="PANTHER" id="PTHR13935:SF46">
    <property type="entry name" value="TRANSCRIPTION FACTOR BHLH167-RELATED"/>
    <property type="match status" value="1"/>
</dbReference>
<dbReference type="InterPro" id="IPR015660">
    <property type="entry name" value="MASH1/Ascl1a-like"/>
</dbReference>
<keyword evidence="3" id="KW-0804">Transcription</keyword>
<dbReference type="KEGG" id="mnt:21398114"/>
<dbReference type="eggNOG" id="ENOG502RYG4">
    <property type="taxonomic scope" value="Eukaryota"/>
</dbReference>
<evidence type="ECO:0000256" key="4">
    <source>
        <dbReference type="ARBA" id="ARBA00023242"/>
    </source>
</evidence>
<keyword evidence="4" id="KW-0539">Nucleus</keyword>
<evidence type="ECO:0000313" key="7">
    <source>
        <dbReference type="EMBL" id="EXB87869.1"/>
    </source>
</evidence>
<dbReference type="GO" id="GO:0000977">
    <property type="term" value="F:RNA polymerase II transcription regulatory region sequence-specific DNA binding"/>
    <property type="evidence" value="ECO:0007669"/>
    <property type="project" value="TreeGrafter"/>
</dbReference>
<keyword evidence="5" id="KW-0175">Coiled coil</keyword>
<dbReference type="PANTHER" id="PTHR13935">
    <property type="entry name" value="ACHAETE-SCUTE TRANSCRIPTION FACTOR-RELATED"/>
    <property type="match status" value="1"/>
</dbReference>
<protein>
    <recommendedName>
        <fullName evidence="6">BHLH domain-containing protein</fullName>
    </recommendedName>
</protein>
<proteinExistence type="predicted"/>
<keyword evidence="2" id="KW-0805">Transcription regulation</keyword>
<dbReference type="Gene3D" id="4.10.280.10">
    <property type="entry name" value="Helix-loop-helix DNA-binding domain"/>
    <property type="match status" value="1"/>
</dbReference>
<evidence type="ECO:0000256" key="3">
    <source>
        <dbReference type="ARBA" id="ARBA00023163"/>
    </source>
</evidence>
<dbReference type="InterPro" id="IPR011598">
    <property type="entry name" value="bHLH_dom"/>
</dbReference>
<dbReference type="SMART" id="SM00353">
    <property type="entry name" value="HLH"/>
    <property type="match status" value="1"/>
</dbReference>
<dbReference type="EMBL" id="KE344940">
    <property type="protein sequence ID" value="EXB87869.1"/>
    <property type="molecule type" value="Genomic_DNA"/>
</dbReference>
<comment type="subcellular location">
    <subcellularLocation>
        <location evidence="1">Nucleus</location>
    </subcellularLocation>
</comment>
<evidence type="ECO:0000259" key="6">
    <source>
        <dbReference type="PROSITE" id="PS50888"/>
    </source>
</evidence>
<dbReference type="Pfam" id="PF00010">
    <property type="entry name" value="HLH"/>
    <property type="match status" value="1"/>
</dbReference>
<evidence type="ECO:0000313" key="8">
    <source>
        <dbReference type="Proteomes" id="UP000030645"/>
    </source>
</evidence>
<evidence type="ECO:0000256" key="5">
    <source>
        <dbReference type="SAM" id="Coils"/>
    </source>
</evidence>
<organism evidence="7 8">
    <name type="scientific">Morus notabilis</name>
    <dbReference type="NCBI Taxonomy" id="981085"/>
    <lineage>
        <taxon>Eukaryota</taxon>
        <taxon>Viridiplantae</taxon>
        <taxon>Streptophyta</taxon>
        <taxon>Embryophyta</taxon>
        <taxon>Tracheophyta</taxon>
        <taxon>Spermatophyta</taxon>
        <taxon>Magnoliopsida</taxon>
        <taxon>eudicotyledons</taxon>
        <taxon>Gunneridae</taxon>
        <taxon>Pentapetalae</taxon>
        <taxon>rosids</taxon>
        <taxon>fabids</taxon>
        <taxon>Rosales</taxon>
        <taxon>Moraceae</taxon>
        <taxon>Moreae</taxon>
        <taxon>Morus</taxon>
    </lineage>
</organism>
<evidence type="ECO:0000256" key="1">
    <source>
        <dbReference type="ARBA" id="ARBA00004123"/>
    </source>
</evidence>
<reference evidence="8" key="1">
    <citation type="submission" date="2013-01" db="EMBL/GenBank/DDBJ databases">
        <title>Draft Genome Sequence of a Mulberry Tree, Morus notabilis C.K. Schneid.</title>
        <authorList>
            <person name="He N."/>
            <person name="Zhao S."/>
        </authorList>
    </citation>
    <scope>NUCLEOTIDE SEQUENCE</scope>
</reference>
<keyword evidence="8" id="KW-1185">Reference proteome</keyword>
<dbReference type="AlphaFoldDB" id="W9RMU0"/>
<evidence type="ECO:0000256" key="2">
    <source>
        <dbReference type="ARBA" id="ARBA00023015"/>
    </source>
</evidence>
<dbReference type="Proteomes" id="UP000030645">
    <property type="component" value="Unassembled WGS sequence"/>
</dbReference>
<name>W9RMU0_9ROSA</name>
<dbReference type="OrthoDB" id="1870484at2759"/>
<feature type="coiled-coil region" evidence="5">
    <location>
        <begin position="54"/>
        <end position="88"/>
    </location>
</feature>
<feature type="domain" description="BHLH" evidence="6">
    <location>
        <begin position="8"/>
        <end position="64"/>
    </location>
</feature>
<dbReference type="InterPro" id="IPR036638">
    <property type="entry name" value="HLH_DNA-bd_sf"/>
</dbReference>
<gene>
    <name evidence="7" type="ORF">L484_014999</name>
</gene>
<dbReference type="GO" id="GO:0000981">
    <property type="term" value="F:DNA-binding transcription factor activity, RNA polymerase II-specific"/>
    <property type="evidence" value="ECO:0007669"/>
    <property type="project" value="TreeGrafter"/>
</dbReference>
<dbReference type="GO" id="GO:0090575">
    <property type="term" value="C:RNA polymerase II transcription regulator complex"/>
    <property type="evidence" value="ECO:0007669"/>
    <property type="project" value="TreeGrafter"/>
</dbReference>
<accession>W9RMU0</accession>